<feature type="transmembrane region" description="Helical" evidence="2">
    <location>
        <begin position="81"/>
        <end position="103"/>
    </location>
</feature>
<accession>A0A6F8PTF3</accession>
<feature type="transmembrane region" description="Helical" evidence="2">
    <location>
        <begin position="48"/>
        <end position="69"/>
    </location>
</feature>
<dbReference type="RefSeq" id="WP_173270877.1">
    <property type="nucleotide sequence ID" value="NZ_AP021889.1"/>
</dbReference>
<feature type="transmembrane region" description="Helical" evidence="2">
    <location>
        <begin position="109"/>
        <end position="130"/>
    </location>
</feature>
<dbReference type="Proteomes" id="UP000501726">
    <property type="component" value="Chromosome"/>
</dbReference>
<evidence type="ECO:0000259" key="3">
    <source>
        <dbReference type="Pfam" id="PF02719"/>
    </source>
</evidence>
<evidence type="ECO:0000313" key="5">
    <source>
        <dbReference type="Proteomes" id="UP000501726"/>
    </source>
</evidence>
<reference evidence="5" key="1">
    <citation type="submission" date="2019-11" db="EMBL/GenBank/DDBJ databases">
        <title>Isolation and characterization of two novel species in the genus Thiomicrorhabdus.</title>
        <authorList>
            <person name="Mochizuki J."/>
            <person name="Kojima H."/>
            <person name="Fukui M."/>
        </authorList>
    </citation>
    <scope>NUCLEOTIDE SEQUENCE [LARGE SCALE GENOMIC DNA]</scope>
    <source>
        <strain evidence="5">aks77</strain>
    </source>
</reference>
<gene>
    <name evidence="4" type="primary">wbpM</name>
    <name evidence="4" type="ORF">THMIRHAS_06610</name>
</gene>
<keyword evidence="2" id="KW-0472">Membrane</keyword>
<dbReference type="Pfam" id="PF13727">
    <property type="entry name" value="CoA_binding_3"/>
    <property type="match status" value="1"/>
</dbReference>
<protein>
    <submittedName>
        <fullName evidence="4">Nucleotide sugar epimerase/dehydratase WbpM</fullName>
    </submittedName>
</protein>
<feature type="transmembrane region" description="Helical" evidence="2">
    <location>
        <begin position="21"/>
        <end position="42"/>
    </location>
</feature>
<keyword evidence="2" id="KW-1133">Transmembrane helix</keyword>
<evidence type="ECO:0000313" key="4">
    <source>
        <dbReference type="EMBL" id="BBP45288.1"/>
    </source>
</evidence>
<keyword evidence="2" id="KW-0812">Transmembrane</keyword>
<dbReference type="EMBL" id="AP021889">
    <property type="protein sequence ID" value="BBP45288.1"/>
    <property type="molecule type" value="Genomic_DNA"/>
</dbReference>
<organism evidence="4 5">
    <name type="scientific">Thiosulfatimonas sediminis</name>
    <dbReference type="NCBI Taxonomy" id="2675054"/>
    <lineage>
        <taxon>Bacteria</taxon>
        <taxon>Pseudomonadati</taxon>
        <taxon>Pseudomonadota</taxon>
        <taxon>Gammaproteobacteria</taxon>
        <taxon>Thiotrichales</taxon>
        <taxon>Piscirickettsiaceae</taxon>
        <taxon>Thiosulfatimonas</taxon>
    </lineage>
</organism>
<dbReference type="InterPro" id="IPR051203">
    <property type="entry name" value="Polysaccharide_Synthase-Rel"/>
</dbReference>
<evidence type="ECO:0000256" key="1">
    <source>
        <dbReference type="ARBA" id="ARBA00007430"/>
    </source>
</evidence>
<dbReference type="KEGG" id="tse:THMIRHAS_06610"/>
<evidence type="ECO:0000256" key="2">
    <source>
        <dbReference type="SAM" id="Phobius"/>
    </source>
</evidence>
<dbReference type="InterPro" id="IPR003869">
    <property type="entry name" value="Polysac_CapD-like"/>
</dbReference>
<proteinExistence type="inferred from homology"/>
<dbReference type="SUPFAM" id="SSF51735">
    <property type="entry name" value="NAD(P)-binding Rossmann-fold domains"/>
    <property type="match status" value="2"/>
</dbReference>
<keyword evidence="5" id="KW-1185">Reference proteome</keyword>
<feature type="domain" description="Polysaccharide biosynthesis protein CapD-like" evidence="3">
    <location>
        <begin position="287"/>
        <end position="577"/>
    </location>
</feature>
<dbReference type="PANTHER" id="PTHR43318">
    <property type="entry name" value="UDP-N-ACETYLGLUCOSAMINE 4,6-DEHYDRATASE"/>
    <property type="match status" value="1"/>
</dbReference>
<dbReference type="CDD" id="cd05237">
    <property type="entry name" value="UDP_invert_4-6DH_SDR_e"/>
    <property type="match status" value="1"/>
</dbReference>
<sequence length="629" mass="69712">MNKPLFSLLSLSRFHKRVISVLIDVFGLVIASYLAICIRFGEASHIEPYLLSISILVLIAIPVFIYQGLYRAVIRYIGHKFANTVFFTVSTVFVLWTSTLFMLDLPFPRTAILIDWLLVLLFIAATRLIARRLLFSVAQAKTEKHPRQNIVIFGAGSSGRQLFNAILKIPHIYAVGFIDDDKNLQNQEISCARVYKRDDLAYLIDKYQVTDVFLAIPSLKASQRKDVIEWLEPFQVKVSSVPGIDEIVSGKIRFSDIREVDIGDLLGRDVVGPHPDLLAKCIAGQSVLVTGAGGSIGSELCRQILAQRPKRLVLLELSEFALYSIDKELTKLSQDSACELIPVLGSVRDELKLKRLLVLYGVDTVYHAAAYKHVPIVEHNLQEGIFNNTFGTHTTAKAAGEVGVKNFVLISTDKAVRPTNVMGASKRMAELALQALQPVYPKTHYSMVRFGNVLGSSGSVIPLFRKQISNGGPVTVTHPEMTRYFMTIPEAASLVIQAGSMGVGGEVYVLDMGDPVKIDLLARKIIRLSGLEVMDSDGHGDIEICYTGLRPGEKLYEELLIGDNPDGTEHPRIMKANEYSISYIEFTDALHHLEVLLENQDYVGLLEAIGTVVKGFQHTGEIVDYSIKP</sequence>
<comment type="similarity">
    <text evidence="1">Belongs to the polysaccharide synthase family.</text>
</comment>
<dbReference type="InterPro" id="IPR036291">
    <property type="entry name" value="NAD(P)-bd_dom_sf"/>
</dbReference>
<name>A0A6F8PTF3_9GAMM</name>
<dbReference type="AlphaFoldDB" id="A0A6F8PTF3"/>
<dbReference type="PANTHER" id="PTHR43318:SF1">
    <property type="entry name" value="POLYSACCHARIDE BIOSYNTHESIS PROTEIN EPSC-RELATED"/>
    <property type="match status" value="1"/>
</dbReference>
<dbReference type="Pfam" id="PF02719">
    <property type="entry name" value="Polysacc_synt_2"/>
    <property type="match status" value="1"/>
</dbReference>
<dbReference type="Gene3D" id="3.40.50.720">
    <property type="entry name" value="NAD(P)-binding Rossmann-like Domain"/>
    <property type="match status" value="2"/>
</dbReference>